<evidence type="ECO:0008006" key="2">
    <source>
        <dbReference type="Google" id="ProtNLM"/>
    </source>
</evidence>
<proteinExistence type="predicted"/>
<reference evidence="1" key="1">
    <citation type="submission" date="2020-03" db="EMBL/GenBank/DDBJ databases">
        <title>The deep terrestrial virosphere.</title>
        <authorList>
            <person name="Holmfeldt K."/>
            <person name="Nilsson E."/>
            <person name="Simone D."/>
            <person name="Lopez-Fernandez M."/>
            <person name="Wu X."/>
            <person name="de Brujin I."/>
            <person name="Lundin D."/>
            <person name="Andersson A."/>
            <person name="Bertilsson S."/>
            <person name="Dopson M."/>
        </authorList>
    </citation>
    <scope>NUCLEOTIDE SEQUENCE</scope>
    <source>
        <strain evidence="1">MM415B05679</strain>
    </source>
</reference>
<protein>
    <recommendedName>
        <fullName evidence="2">Peptidase</fullName>
    </recommendedName>
</protein>
<sequence>MSYWEITPHASPDYDCCVLPAEDENDHGIALEYAQARMAEAWDSCEVGDRGWTVQIQLCDGDIPEVEE</sequence>
<organism evidence="1">
    <name type="scientific">viral metagenome</name>
    <dbReference type="NCBI Taxonomy" id="1070528"/>
    <lineage>
        <taxon>unclassified sequences</taxon>
        <taxon>metagenomes</taxon>
        <taxon>organismal metagenomes</taxon>
    </lineage>
</organism>
<accession>A0A6M3LRS1</accession>
<dbReference type="EMBL" id="MT143552">
    <property type="protein sequence ID" value="QJA98096.1"/>
    <property type="molecule type" value="Genomic_DNA"/>
</dbReference>
<name>A0A6M3LRS1_9ZZZZ</name>
<evidence type="ECO:0000313" key="1">
    <source>
        <dbReference type="EMBL" id="QJA98096.1"/>
    </source>
</evidence>
<dbReference type="AlphaFoldDB" id="A0A6M3LRS1"/>
<gene>
    <name evidence="1" type="ORF">MM415B05679_0007</name>
</gene>